<sequence length="75" mass="8625">MENERRGEREQLLWRTIVMENATMSAGREPKRDSGAGGELTLSNLRLRVFILFLIRFRITSLTTLHATLELHSPS</sequence>
<reference evidence="2" key="1">
    <citation type="journal article" date="2014" name="Nat. Genet.">
        <title>A reference genome for common bean and genome-wide analysis of dual domestications.</title>
        <authorList>
            <person name="Schmutz J."/>
            <person name="McClean P.E."/>
            <person name="Mamidi S."/>
            <person name="Wu G.A."/>
            <person name="Cannon S.B."/>
            <person name="Grimwood J."/>
            <person name="Jenkins J."/>
            <person name="Shu S."/>
            <person name="Song Q."/>
            <person name="Chavarro C."/>
            <person name="Torres-Torres M."/>
            <person name="Geffroy V."/>
            <person name="Moghaddam S.M."/>
            <person name="Gao D."/>
            <person name="Abernathy B."/>
            <person name="Barry K."/>
            <person name="Blair M."/>
            <person name="Brick M.A."/>
            <person name="Chovatia M."/>
            <person name="Gepts P."/>
            <person name="Goodstein D.M."/>
            <person name="Gonzales M."/>
            <person name="Hellsten U."/>
            <person name="Hyten D.L."/>
            <person name="Jia G."/>
            <person name="Kelly J.D."/>
            <person name="Kudrna D."/>
            <person name="Lee R."/>
            <person name="Richard M.M."/>
            <person name="Miklas P.N."/>
            <person name="Osorno J.M."/>
            <person name="Rodrigues J."/>
            <person name="Thareau V."/>
            <person name="Urrea C.A."/>
            <person name="Wang M."/>
            <person name="Yu Y."/>
            <person name="Zhang M."/>
            <person name="Wing R.A."/>
            <person name="Cregan P.B."/>
            <person name="Rokhsar D.S."/>
            <person name="Jackson S.A."/>
        </authorList>
    </citation>
    <scope>NUCLEOTIDE SEQUENCE [LARGE SCALE GENOMIC DNA]</scope>
    <source>
        <strain evidence="2">cv. G19833</strain>
    </source>
</reference>
<dbReference type="Proteomes" id="UP000000226">
    <property type="component" value="Chromosome 11"/>
</dbReference>
<organism evidence="1 2">
    <name type="scientific">Phaseolus vulgaris</name>
    <name type="common">Kidney bean</name>
    <name type="synonym">French bean</name>
    <dbReference type="NCBI Taxonomy" id="3885"/>
    <lineage>
        <taxon>Eukaryota</taxon>
        <taxon>Viridiplantae</taxon>
        <taxon>Streptophyta</taxon>
        <taxon>Embryophyta</taxon>
        <taxon>Tracheophyta</taxon>
        <taxon>Spermatophyta</taxon>
        <taxon>Magnoliopsida</taxon>
        <taxon>eudicotyledons</taxon>
        <taxon>Gunneridae</taxon>
        <taxon>Pentapetalae</taxon>
        <taxon>rosids</taxon>
        <taxon>fabids</taxon>
        <taxon>Fabales</taxon>
        <taxon>Fabaceae</taxon>
        <taxon>Papilionoideae</taxon>
        <taxon>50 kb inversion clade</taxon>
        <taxon>NPAAA clade</taxon>
        <taxon>indigoferoid/millettioid clade</taxon>
        <taxon>Phaseoleae</taxon>
        <taxon>Phaseolus</taxon>
    </lineage>
</organism>
<keyword evidence="2" id="KW-1185">Reference proteome</keyword>
<gene>
    <name evidence="1" type="ORF">PHAVU_011G052200g</name>
</gene>
<accession>V7AGD6</accession>
<evidence type="ECO:0000313" key="2">
    <source>
        <dbReference type="Proteomes" id="UP000000226"/>
    </source>
</evidence>
<name>V7AGD6_PHAVU</name>
<dbReference type="EMBL" id="CM002298">
    <property type="protein sequence ID" value="ESW03918.1"/>
    <property type="molecule type" value="Genomic_DNA"/>
</dbReference>
<dbReference type="AlphaFoldDB" id="V7AGD6"/>
<protein>
    <submittedName>
        <fullName evidence="1">Uncharacterized protein</fullName>
    </submittedName>
</protein>
<evidence type="ECO:0000313" key="1">
    <source>
        <dbReference type="EMBL" id="ESW03918.1"/>
    </source>
</evidence>
<proteinExistence type="predicted"/>
<dbReference type="Gramene" id="ESW03918">
    <property type="protein sequence ID" value="ESW03918"/>
    <property type="gene ID" value="PHAVU_011G052200g"/>
</dbReference>